<evidence type="ECO:0000313" key="1">
    <source>
        <dbReference type="EMBL" id="GAI68494.1"/>
    </source>
</evidence>
<proteinExistence type="predicted"/>
<name>X1SL67_9ZZZZ</name>
<dbReference type="EMBL" id="BARW01002175">
    <property type="protein sequence ID" value="GAI68494.1"/>
    <property type="molecule type" value="Genomic_DNA"/>
</dbReference>
<comment type="caution">
    <text evidence="1">The sequence shown here is derived from an EMBL/GenBank/DDBJ whole genome shotgun (WGS) entry which is preliminary data.</text>
</comment>
<accession>X1SL67</accession>
<dbReference type="AlphaFoldDB" id="X1SL67"/>
<protein>
    <submittedName>
        <fullName evidence="1">Uncharacterized protein</fullName>
    </submittedName>
</protein>
<sequence length="162" mass="17203">MSVIDKIHMLKKMVKEAKRIVTWQEAIITALHNIDATWVVSGTIAWAQLVANFPKTIADILSDHNLAAHGLGIVVPHDALANLTERAHGSLTGIGASDHHVRYTDAEAQAVAAALIAIHAALVDIHHARSHDHSNALDGSPISVAGVPNSPLKLLYSFVSGS</sequence>
<reference evidence="1" key="1">
    <citation type="journal article" date="2014" name="Front. Microbiol.">
        <title>High frequency of phylogenetically diverse reductive dehalogenase-homologous genes in deep subseafloor sedimentary metagenomes.</title>
        <authorList>
            <person name="Kawai M."/>
            <person name="Futagami T."/>
            <person name="Toyoda A."/>
            <person name="Takaki Y."/>
            <person name="Nishi S."/>
            <person name="Hori S."/>
            <person name="Arai W."/>
            <person name="Tsubouchi T."/>
            <person name="Morono Y."/>
            <person name="Uchiyama I."/>
            <person name="Ito T."/>
            <person name="Fujiyama A."/>
            <person name="Inagaki F."/>
            <person name="Takami H."/>
        </authorList>
    </citation>
    <scope>NUCLEOTIDE SEQUENCE</scope>
    <source>
        <strain evidence="1">Expedition CK06-06</strain>
    </source>
</reference>
<organism evidence="1">
    <name type="scientific">marine sediment metagenome</name>
    <dbReference type="NCBI Taxonomy" id="412755"/>
    <lineage>
        <taxon>unclassified sequences</taxon>
        <taxon>metagenomes</taxon>
        <taxon>ecological metagenomes</taxon>
    </lineage>
</organism>
<gene>
    <name evidence="1" type="ORF">S12H4_06261</name>
</gene>